<organism evidence="3 4">
    <name type="scientific">Reyranella aquatilis</name>
    <dbReference type="NCBI Taxonomy" id="2035356"/>
    <lineage>
        <taxon>Bacteria</taxon>
        <taxon>Pseudomonadati</taxon>
        <taxon>Pseudomonadota</taxon>
        <taxon>Alphaproteobacteria</taxon>
        <taxon>Hyphomicrobiales</taxon>
        <taxon>Reyranellaceae</taxon>
        <taxon>Reyranella</taxon>
    </lineage>
</organism>
<dbReference type="Gene3D" id="3.40.50.2000">
    <property type="entry name" value="Glycogen Phosphorylase B"/>
    <property type="match status" value="1"/>
</dbReference>
<evidence type="ECO:0000313" key="4">
    <source>
        <dbReference type="Proteomes" id="UP001198862"/>
    </source>
</evidence>
<dbReference type="InterPro" id="IPR007235">
    <property type="entry name" value="Glyco_trans_28_C"/>
</dbReference>
<dbReference type="Pfam" id="PF04101">
    <property type="entry name" value="Glyco_tran_28_C"/>
    <property type="match status" value="1"/>
</dbReference>
<evidence type="ECO:0000313" key="3">
    <source>
        <dbReference type="EMBL" id="MCC8429142.1"/>
    </source>
</evidence>
<dbReference type="RefSeq" id="WP_230550353.1">
    <property type="nucleotide sequence ID" value="NZ_JAJISD010000003.1"/>
</dbReference>
<sequence length="425" mass="46699">MPASTRSKRVLLYSHDSFGLGHVSRCRTIANAIVEADQSVSVLILSGSPVVGSYEFRSGVDFVRIPGVVKIETGEYDSANLRMNVEHTLEMRTRIIRDTADIYRPDLFIVDKEPLGLRGEVGPALRLLKERGTPLVLGLRDVMDDPAQLAKEWERKNVVPALRDLYDEIWVYGLPQINKPLTGIDVPPSVRHKMVYTGYLRRELPLHGDVPHEMEEIDGPFILVTPGGGGDGVELVDWVLAAYETDPNIPYGAVIVFGPFMSATAREAFKERAAKFPNIRTLTFTNNLGALMQKAAGVVAMGGYNTFCEILSFDKRAIIVPRTRPRLEQFIRARAARNIGLVEMLDAGRGRAPQAMATALRHLPQQGLPSDVVVPGLLDGLRSVWRLVSKQLSHPHRGPASLESAPQGGELASADPVPLPGRART</sequence>
<reference evidence="3 4" key="1">
    <citation type="submission" date="2021-11" db="EMBL/GenBank/DDBJ databases">
        <authorList>
            <person name="Lee D.-H."/>
            <person name="Kim S.-B."/>
        </authorList>
    </citation>
    <scope>NUCLEOTIDE SEQUENCE [LARGE SCALE GENOMIC DNA]</scope>
    <source>
        <strain evidence="3 4">KCTC 52223</strain>
    </source>
</reference>
<dbReference type="EMBL" id="JAJISD010000003">
    <property type="protein sequence ID" value="MCC8429142.1"/>
    <property type="molecule type" value="Genomic_DNA"/>
</dbReference>
<feature type="domain" description="Glycosyl transferase family 28 C-terminal" evidence="2">
    <location>
        <begin position="230"/>
        <end position="324"/>
    </location>
</feature>
<evidence type="ECO:0000256" key="1">
    <source>
        <dbReference type="SAM" id="MobiDB-lite"/>
    </source>
</evidence>
<dbReference type="SUPFAM" id="SSF53756">
    <property type="entry name" value="UDP-Glycosyltransferase/glycogen phosphorylase"/>
    <property type="match status" value="1"/>
</dbReference>
<gene>
    <name evidence="3" type="ORF">LJ725_09200</name>
</gene>
<feature type="region of interest" description="Disordered" evidence="1">
    <location>
        <begin position="394"/>
        <end position="425"/>
    </location>
</feature>
<accession>A0ABS8KST4</accession>
<name>A0ABS8KST4_9HYPH</name>
<dbReference type="Proteomes" id="UP001198862">
    <property type="component" value="Unassembled WGS sequence"/>
</dbReference>
<dbReference type="PANTHER" id="PTHR21015:SF28">
    <property type="entry name" value="SLL1722 PROTEIN"/>
    <property type="match status" value="1"/>
</dbReference>
<evidence type="ECO:0000259" key="2">
    <source>
        <dbReference type="Pfam" id="PF04101"/>
    </source>
</evidence>
<protein>
    <recommendedName>
        <fullName evidence="2">Glycosyl transferase family 28 C-terminal domain-containing protein</fullName>
    </recommendedName>
</protein>
<comment type="caution">
    <text evidence="3">The sequence shown here is derived from an EMBL/GenBank/DDBJ whole genome shotgun (WGS) entry which is preliminary data.</text>
</comment>
<keyword evidence="4" id="KW-1185">Reference proteome</keyword>
<dbReference type="PANTHER" id="PTHR21015">
    <property type="entry name" value="UDP-N-ACETYLGLUCOSAMINE--N-ACETYLMURAMYL-(PENTAPEPTIDE) PYROPHOSPHORYL-UNDECAPRENOL N-ACETYLGLUCOSAMINE TRANSFERASE 1"/>
    <property type="match status" value="1"/>
</dbReference>
<proteinExistence type="predicted"/>